<dbReference type="Proteomes" id="UP000234275">
    <property type="component" value="Unassembled WGS sequence"/>
</dbReference>
<dbReference type="Gene3D" id="3.40.710.10">
    <property type="entry name" value="DD-peptidase/beta-lactamase superfamily"/>
    <property type="match status" value="1"/>
</dbReference>
<dbReference type="VEuPathDB" id="FungiDB:P170DRAFT_372825"/>
<sequence length="385" mass="42495">MASVHGTCDPAFTAVRDLLAQQIANHDEIGASICVNIGGHTAIDIWGGHTDRERTTPWKEDTIVPVWSITKTVMALAVLVLIDREVLDPSAPVAQYWPEFAAHGKEGIQVRHLLSHSAGLPSWDPPLKLAELYDVPTALEKLVAQRPWWEPGTASGYHLVSQGYLVGELVRRVTGKTLGEFIEHELAGPRDADFHLPVAEEHWSRIATMEPPPRIPMSLEGDSVAMRAFRGNPLPAEQSNTAEFRRLGIGAMTGFTNARAVNRLLSIVALNGSVGGRRFLAPETVDLIFEEQTRGRDLVLGLFLRLGMGFGLPVGDMEESLRWIPEGRLCYWGGYGGSFGLMDLDRKMTITYTMNKMEMGTLGNSNTVKYVTGVYEAFKDYKPKL</sequence>
<reference evidence="2 3" key="1">
    <citation type="submission" date="2016-12" db="EMBL/GenBank/DDBJ databases">
        <title>The genomes of Aspergillus section Nigri reveals drivers in fungal speciation.</title>
        <authorList>
            <consortium name="DOE Joint Genome Institute"/>
            <person name="Vesth T.C."/>
            <person name="Nybo J."/>
            <person name="Theobald S."/>
            <person name="Brandl J."/>
            <person name="Frisvad J.C."/>
            <person name="Nielsen K.F."/>
            <person name="Lyhne E.K."/>
            <person name="Kogle M.E."/>
            <person name="Kuo A."/>
            <person name="Riley R."/>
            <person name="Clum A."/>
            <person name="Nolan M."/>
            <person name="Lipzen A."/>
            <person name="Salamov A."/>
            <person name="Henrissat B."/>
            <person name="Wiebenga A."/>
            <person name="De Vries R.P."/>
            <person name="Grigoriev I.V."/>
            <person name="Mortensen U.H."/>
            <person name="Andersen M.R."/>
            <person name="Baker S.E."/>
        </authorList>
    </citation>
    <scope>NUCLEOTIDE SEQUENCE [LARGE SCALE GENOMIC DNA]</scope>
    <source>
        <strain evidence="2 3">IBT 23096</strain>
    </source>
</reference>
<protein>
    <submittedName>
        <fullName evidence="2">Beta-lactamase</fullName>
    </submittedName>
</protein>
<gene>
    <name evidence="2" type="ORF">P170DRAFT_372825</name>
</gene>
<dbReference type="OrthoDB" id="5946976at2759"/>
<dbReference type="InterPro" id="IPR052907">
    <property type="entry name" value="Beta-lactamase/esterase"/>
</dbReference>
<dbReference type="SUPFAM" id="SSF56601">
    <property type="entry name" value="beta-lactamase/transpeptidase-like"/>
    <property type="match status" value="1"/>
</dbReference>
<dbReference type="AlphaFoldDB" id="A0A2I2GMK7"/>
<keyword evidence="3" id="KW-1185">Reference proteome</keyword>
<comment type="caution">
    <text evidence="2">The sequence shown here is derived from an EMBL/GenBank/DDBJ whole genome shotgun (WGS) entry which is preliminary data.</text>
</comment>
<dbReference type="InterPro" id="IPR001466">
    <property type="entry name" value="Beta-lactam-related"/>
</dbReference>
<accession>A0A2I2GMK7</accession>
<dbReference type="PANTHER" id="PTHR43319:SF3">
    <property type="entry name" value="BETA-LACTAMASE-RELATED DOMAIN-CONTAINING PROTEIN"/>
    <property type="match status" value="1"/>
</dbReference>
<dbReference type="PANTHER" id="PTHR43319">
    <property type="entry name" value="BETA-LACTAMASE-RELATED"/>
    <property type="match status" value="1"/>
</dbReference>
<name>A0A2I2GMK7_9EURO</name>
<dbReference type="STRING" id="1392250.A0A2I2GMK7"/>
<dbReference type="InterPro" id="IPR012338">
    <property type="entry name" value="Beta-lactam/transpept-like"/>
</dbReference>
<evidence type="ECO:0000313" key="2">
    <source>
        <dbReference type="EMBL" id="PLB54128.1"/>
    </source>
</evidence>
<evidence type="ECO:0000259" key="1">
    <source>
        <dbReference type="Pfam" id="PF00144"/>
    </source>
</evidence>
<proteinExistence type="predicted"/>
<organism evidence="2 3">
    <name type="scientific">Aspergillus steynii IBT 23096</name>
    <dbReference type="NCBI Taxonomy" id="1392250"/>
    <lineage>
        <taxon>Eukaryota</taxon>
        <taxon>Fungi</taxon>
        <taxon>Dikarya</taxon>
        <taxon>Ascomycota</taxon>
        <taxon>Pezizomycotina</taxon>
        <taxon>Eurotiomycetes</taxon>
        <taxon>Eurotiomycetidae</taxon>
        <taxon>Eurotiales</taxon>
        <taxon>Aspergillaceae</taxon>
        <taxon>Aspergillus</taxon>
        <taxon>Aspergillus subgen. Circumdati</taxon>
    </lineage>
</organism>
<feature type="domain" description="Beta-lactamase-related" evidence="1">
    <location>
        <begin position="15"/>
        <end position="359"/>
    </location>
</feature>
<dbReference type="GeneID" id="36552918"/>
<dbReference type="Pfam" id="PF00144">
    <property type="entry name" value="Beta-lactamase"/>
    <property type="match status" value="1"/>
</dbReference>
<dbReference type="RefSeq" id="XP_024709430.1">
    <property type="nucleotide sequence ID" value="XM_024845218.1"/>
</dbReference>
<evidence type="ECO:0000313" key="3">
    <source>
        <dbReference type="Proteomes" id="UP000234275"/>
    </source>
</evidence>
<dbReference type="EMBL" id="MSFO01000001">
    <property type="protein sequence ID" value="PLB54128.1"/>
    <property type="molecule type" value="Genomic_DNA"/>
</dbReference>